<dbReference type="EMBL" id="JABGBO010000001">
    <property type="protein sequence ID" value="NOL48800.1"/>
    <property type="molecule type" value="Genomic_DNA"/>
</dbReference>
<evidence type="ECO:0000313" key="1">
    <source>
        <dbReference type="EMBL" id="NOL48800.1"/>
    </source>
</evidence>
<organism evidence="1 2">
    <name type="scientific">Pelistega europaea</name>
    <dbReference type="NCBI Taxonomy" id="106147"/>
    <lineage>
        <taxon>Bacteria</taxon>
        <taxon>Pseudomonadati</taxon>
        <taxon>Pseudomonadota</taxon>
        <taxon>Betaproteobacteria</taxon>
        <taxon>Burkholderiales</taxon>
        <taxon>Alcaligenaceae</taxon>
        <taxon>Pelistega</taxon>
    </lineage>
</organism>
<reference evidence="1 2" key="1">
    <citation type="submission" date="2020-05" db="EMBL/GenBank/DDBJ databases">
        <authorList>
            <person name="Niu N."/>
        </authorList>
    </citation>
    <scope>NUCLEOTIDE SEQUENCE [LARGE SCALE GENOMIC DNA]</scope>
    <source>
        <strain evidence="1 2">LMG10982</strain>
    </source>
</reference>
<protein>
    <submittedName>
        <fullName evidence="1">Uncharacterized protein</fullName>
    </submittedName>
</protein>
<keyword evidence="2" id="KW-1185">Reference proteome</keyword>
<proteinExistence type="predicted"/>
<comment type="caution">
    <text evidence="1">The sequence shown here is derived from an EMBL/GenBank/DDBJ whole genome shotgun (WGS) entry which is preliminary data.</text>
</comment>
<gene>
    <name evidence="1" type="ORF">HKX40_01415</name>
</gene>
<dbReference type="Proteomes" id="UP000541421">
    <property type="component" value="Unassembled WGS sequence"/>
</dbReference>
<accession>A0A7Y4L886</accession>
<evidence type="ECO:0000313" key="2">
    <source>
        <dbReference type="Proteomes" id="UP000541421"/>
    </source>
</evidence>
<dbReference type="RefSeq" id="WP_171587777.1">
    <property type="nucleotide sequence ID" value="NZ_JABGBO010000001.1"/>
</dbReference>
<sequence>MSEKAIKKEQQMLQLQALVLNAQLERIQLKKDLQKLARHASPEALSSRLVGVGSQALADVLPSMPTFFNFLRKYPGLSVSIAKTLLRTASSSNKWVAAIALGLSSWFVYHRFQENKDL</sequence>
<dbReference type="AlphaFoldDB" id="A0A7Y4L886"/>
<name>A0A7Y4L886_9BURK</name>